<dbReference type="EC" id="1.-.-.-" evidence="6"/>
<accession>A0A061S0W3</accession>
<dbReference type="EMBL" id="GBEZ01009018">
    <property type="protein sequence ID" value="JAC76550.1"/>
    <property type="molecule type" value="Transcribed_RNA"/>
</dbReference>
<dbReference type="Gene3D" id="3.50.50.60">
    <property type="entry name" value="FAD/NAD(P)-binding domain"/>
    <property type="match status" value="1"/>
</dbReference>
<comment type="cofactor">
    <cofactor evidence="6">
        <name>FAD</name>
        <dbReference type="ChEBI" id="CHEBI:57692"/>
    </cofactor>
</comment>
<keyword evidence="5 6" id="KW-0560">Oxidoreductase</keyword>
<evidence type="ECO:0000256" key="1">
    <source>
        <dbReference type="ARBA" id="ARBA00009183"/>
    </source>
</evidence>
<evidence type="ECO:0000256" key="2">
    <source>
        <dbReference type="ARBA" id="ARBA00022630"/>
    </source>
</evidence>
<dbReference type="InterPro" id="IPR000960">
    <property type="entry name" value="Flavin_mOase"/>
</dbReference>
<dbReference type="GO" id="GO:0050660">
    <property type="term" value="F:flavin adenine dinucleotide binding"/>
    <property type="evidence" value="ECO:0007669"/>
    <property type="project" value="InterPro"/>
</dbReference>
<dbReference type="InterPro" id="IPR020946">
    <property type="entry name" value="Flavin_mOase-like"/>
</dbReference>
<evidence type="ECO:0000313" key="7">
    <source>
        <dbReference type="EMBL" id="JAC76550.1"/>
    </source>
</evidence>
<dbReference type="InterPro" id="IPR050346">
    <property type="entry name" value="FMO-like"/>
</dbReference>
<keyword evidence="4" id="KW-0521">NADP</keyword>
<protein>
    <recommendedName>
        <fullName evidence="6">Flavin-containing monooxygenase</fullName>
        <ecNumber evidence="6">1.-.-.-</ecNumber>
    </recommendedName>
</protein>
<evidence type="ECO:0000256" key="3">
    <source>
        <dbReference type="ARBA" id="ARBA00022827"/>
    </source>
</evidence>
<evidence type="ECO:0000256" key="5">
    <source>
        <dbReference type="ARBA" id="ARBA00023002"/>
    </source>
</evidence>
<dbReference type="InterPro" id="IPR036188">
    <property type="entry name" value="FAD/NAD-bd_sf"/>
</dbReference>
<organism evidence="7">
    <name type="scientific">Tetraselmis sp. GSL018</name>
    <dbReference type="NCBI Taxonomy" id="582737"/>
    <lineage>
        <taxon>Eukaryota</taxon>
        <taxon>Viridiplantae</taxon>
        <taxon>Chlorophyta</taxon>
        <taxon>core chlorophytes</taxon>
        <taxon>Chlorodendrophyceae</taxon>
        <taxon>Chlorodendrales</taxon>
        <taxon>Chlorodendraceae</taxon>
        <taxon>Tetraselmis</taxon>
    </lineage>
</organism>
<reference evidence="7" key="1">
    <citation type="submission" date="2014-05" db="EMBL/GenBank/DDBJ databases">
        <title>The transcriptome of the halophilic microalga Tetraselmis sp. GSL018 isolated from the Great Salt Lake, Utah.</title>
        <authorList>
            <person name="Jinkerson R.E."/>
            <person name="D'Adamo S."/>
            <person name="Posewitz M.C."/>
        </authorList>
    </citation>
    <scope>NUCLEOTIDE SEQUENCE</scope>
    <source>
        <strain evidence="7">GSL018</strain>
    </source>
</reference>
<name>A0A061S0W3_9CHLO</name>
<dbReference type="GO" id="GO:0050661">
    <property type="term" value="F:NADP binding"/>
    <property type="evidence" value="ECO:0007669"/>
    <property type="project" value="InterPro"/>
</dbReference>
<keyword evidence="2 6" id="KW-0285">Flavoprotein</keyword>
<evidence type="ECO:0000256" key="6">
    <source>
        <dbReference type="RuleBase" id="RU361177"/>
    </source>
</evidence>
<dbReference type="AlphaFoldDB" id="A0A061S0W3"/>
<comment type="similarity">
    <text evidence="1 6">Belongs to the FMO family.</text>
</comment>
<dbReference type="PRINTS" id="PR00370">
    <property type="entry name" value="FMOXYGENASE"/>
</dbReference>
<keyword evidence="3 6" id="KW-0274">FAD</keyword>
<evidence type="ECO:0000256" key="4">
    <source>
        <dbReference type="ARBA" id="ARBA00022857"/>
    </source>
</evidence>
<keyword evidence="6 7" id="KW-0503">Monooxygenase</keyword>
<dbReference type="Pfam" id="PF00743">
    <property type="entry name" value="FMO-like"/>
    <property type="match status" value="1"/>
</dbReference>
<dbReference type="PANTHER" id="PTHR23023">
    <property type="entry name" value="DIMETHYLANILINE MONOOXYGENASE"/>
    <property type="match status" value="1"/>
</dbReference>
<proteinExistence type="inferred from homology"/>
<sequence length="524" mass="59506">MAANDYSPPASMIPARICKPLREVTDGRKRIAVCGGGLAGICCARNLIAVGIEPIIFDMNPKLGGMWNFNPDPNVGYMYQSCCVNSNKQSMEFPDHPFSEDEPDYPRHTGIIKYLDTYSDKFDLYRYFAPRTRIIDASEHAPGAWTVTYESVDGHFERDYVKVDAVIACTGQTTKPFIPEYPGCDVFKGEIMHASRFRSASKFAGQNVLVVGLGTATGADISQEISFAAKHVSVSVRRGQTLLPRYLLGVNRWDWFAGRTWWLHVPGMLKFVNKIYMTLLDIVYYCMYGDLKKLGLRKFDRSVDSKQSTSPICTDACAFPQRVKLGYITMRGAIKRYTKNGVEFANGDYHDFDAVVYSTGYHREIPFTINKKEFEFPDTPLFHYTFNPEYRNFAFSLYFKPVGPSFSACWLQARWIALVLSKKLALPPADVMLKNSKAQTRHHGVGGLDPFNTFDEFMEQVNLARPTTKQLFAKFFYKPLWVIDYLRKPRWNLWVPVESLCPPIPEYPKSSLVPVGDKMVSTAA</sequence>
<gene>
    <name evidence="7" type="primary">YUCCA</name>
    <name evidence="7" type="ORF">TSPGSL018_19868</name>
</gene>
<dbReference type="GO" id="GO:0004499">
    <property type="term" value="F:N,N-dimethylaniline monooxygenase activity"/>
    <property type="evidence" value="ECO:0007669"/>
    <property type="project" value="InterPro"/>
</dbReference>
<dbReference type="SUPFAM" id="SSF51905">
    <property type="entry name" value="FAD/NAD(P)-binding domain"/>
    <property type="match status" value="2"/>
</dbReference>